<evidence type="ECO:0000259" key="1">
    <source>
        <dbReference type="Pfam" id="PF12551"/>
    </source>
</evidence>
<dbReference type="AlphaFoldDB" id="A0A1A9MZP1"/>
<dbReference type="EMBL" id="LXJZ01000161">
    <property type="protein sequence ID" value="OAJ59045.1"/>
    <property type="molecule type" value="Genomic_DNA"/>
</dbReference>
<proteinExistence type="predicted"/>
<reference evidence="4 5" key="1">
    <citation type="submission" date="2016-04" db="EMBL/GenBank/DDBJ databases">
        <title>Reclassification of Paraburkholderia panaciterrae (Farh et al. 2015) Dobritsa &amp; Samadpour 2016 as a later homotypic synonym of Paraburkholderia ginsengiterrae (Farh et al. 2015) Dobritsa &amp; Samadpour 2016.</title>
        <authorList>
            <person name="Dobritsa A.P."/>
            <person name="Kutumbaka K."/>
            <person name="Samadpour M."/>
        </authorList>
    </citation>
    <scope>NUCLEOTIDE SEQUENCE [LARGE SCALE GENOMIC DNA]</scope>
    <source>
        <strain evidence="2 5">DCY85</strain>
        <strain evidence="3 4">DCY85-1</strain>
    </source>
</reference>
<dbReference type="Proteomes" id="UP000077961">
    <property type="component" value="Unassembled WGS sequence"/>
</dbReference>
<evidence type="ECO:0000313" key="5">
    <source>
        <dbReference type="Proteomes" id="UP000078116"/>
    </source>
</evidence>
<dbReference type="InterPro" id="IPR022211">
    <property type="entry name" value="PHBC_N"/>
</dbReference>
<dbReference type="Pfam" id="PF12551">
    <property type="entry name" value="PHBC_N"/>
    <property type="match status" value="1"/>
</dbReference>
<sequence length="142" mass="15961">MILAWLDWVLHMAVSPGKRLNLAMEAMGAAAQQTDGATDQETLADPRFVAPEWAIWPFQCYRDTFLRVQQWWEHATTDVPGVESHHEQLGRHPVSRVRNVRLEGLISSGPLTIIFFRHGSGSWDVFPPVPEAPAICAQLFAC</sequence>
<dbReference type="Proteomes" id="UP000078116">
    <property type="component" value="Unassembled WGS sequence"/>
</dbReference>
<name>A0A1A9MZP1_9BURK</name>
<protein>
    <recommendedName>
        <fullName evidence="1">Poly-beta-hydroxybutyrate polymerase N-terminal domain-containing protein</fullName>
    </recommendedName>
</protein>
<comment type="caution">
    <text evidence="2">The sequence shown here is derived from an EMBL/GenBank/DDBJ whole genome shotgun (WGS) entry which is preliminary data.</text>
</comment>
<dbReference type="EMBL" id="LXKA01000360">
    <property type="protein sequence ID" value="OAJ53493.1"/>
    <property type="molecule type" value="Genomic_DNA"/>
</dbReference>
<evidence type="ECO:0000313" key="2">
    <source>
        <dbReference type="EMBL" id="OAJ53493.1"/>
    </source>
</evidence>
<evidence type="ECO:0000313" key="4">
    <source>
        <dbReference type="Proteomes" id="UP000077961"/>
    </source>
</evidence>
<keyword evidence="4" id="KW-1185">Reference proteome</keyword>
<gene>
    <name evidence="3" type="ORF">A6V36_28755</name>
    <name evidence="2" type="ORF">A6V37_08900</name>
</gene>
<accession>A0A1A9MZP1</accession>
<feature type="domain" description="Poly-beta-hydroxybutyrate polymerase N-terminal" evidence="1">
    <location>
        <begin position="1"/>
        <end position="18"/>
    </location>
</feature>
<evidence type="ECO:0000313" key="3">
    <source>
        <dbReference type="EMBL" id="OAJ59045.1"/>
    </source>
</evidence>
<dbReference type="STRING" id="1462993.A6V36_28755"/>
<organism evidence="2 5">
    <name type="scientific">Paraburkholderia ginsengiterrae</name>
    <dbReference type="NCBI Taxonomy" id="1462993"/>
    <lineage>
        <taxon>Bacteria</taxon>
        <taxon>Pseudomonadati</taxon>
        <taxon>Pseudomonadota</taxon>
        <taxon>Betaproteobacteria</taxon>
        <taxon>Burkholderiales</taxon>
        <taxon>Burkholderiaceae</taxon>
        <taxon>Paraburkholderia</taxon>
    </lineage>
</organism>